<evidence type="ECO:0000256" key="3">
    <source>
        <dbReference type="SAM" id="SignalP"/>
    </source>
</evidence>
<proteinExistence type="predicted"/>
<dbReference type="InterPro" id="IPR013320">
    <property type="entry name" value="ConA-like_dom_sf"/>
</dbReference>
<sequence>MFKIVISLISITWALEYLTMTHLCDSAELTLTHFRRYSYFSFEDYSFTSSKSPLHCALLCNSSADCAGVILDPACYHLDRRLVTSLDFNPRPGNDVLVRRQIVLENLDVDPISLSTYYDVALVSRIQIGDILCLQGVLLAHDDVRVILYQNKDLQNEAVHFRAGCYDLKCYKKWVLIKSKFMNAWSPISYENFTAYTLQLDTKFVVHILVTANGIKTYLNGVYLYTSNPNMSISNVNYIQIGGSTKIKEFSV</sequence>
<evidence type="ECO:0000313" key="5">
    <source>
        <dbReference type="Proteomes" id="UP001165740"/>
    </source>
</evidence>
<keyword evidence="3" id="KW-0732">Signal</keyword>
<dbReference type="AlphaFoldDB" id="A0A9U8E342"/>
<reference evidence="6" key="1">
    <citation type="submission" date="2025-08" db="UniProtKB">
        <authorList>
            <consortium name="RefSeq"/>
        </authorList>
    </citation>
    <scope>IDENTIFICATION</scope>
</reference>
<dbReference type="GO" id="GO:0030246">
    <property type="term" value="F:carbohydrate binding"/>
    <property type="evidence" value="ECO:0007669"/>
    <property type="project" value="UniProtKB-UniRule"/>
</dbReference>
<dbReference type="PROSITE" id="PS51304">
    <property type="entry name" value="GALECTIN"/>
    <property type="match status" value="1"/>
</dbReference>
<evidence type="ECO:0000313" key="6">
    <source>
        <dbReference type="RefSeq" id="XP_013070855.2"/>
    </source>
</evidence>
<dbReference type="InterPro" id="IPR001079">
    <property type="entry name" value="Galectin_CRD"/>
</dbReference>
<dbReference type="Pfam" id="PF00337">
    <property type="entry name" value="Gal-bind_lectin"/>
    <property type="match status" value="1"/>
</dbReference>
<evidence type="ECO:0000256" key="2">
    <source>
        <dbReference type="RuleBase" id="RU102079"/>
    </source>
</evidence>
<keyword evidence="5" id="KW-1185">Reference proteome</keyword>
<dbReference type="SUPFAM" id="SSF49899">
    <property type="entry name" value="Concanavalin A-like lectins/glucanases"/>
    <property type="match status" value="1"/>
</dbReference>
<dbReference type="KEGG" id="bgt:106058025"/>
<dbReference type="OrthoDB" id="10328441at2759"/>
<name>A0A9U8E342_BIOGL</name>
<dbReference type="RefSeq" id="XP_013070855.2">
    <property type="nucleotide sequence ID" value="XM_013215401.2"/>
</dbReference>
<feature type="domain" description="Galectin" evidence="4">
    <location>
        <begin position="118"/>
        <end position="252"/>
    </location>
</feature>
<keyword evidence="1 2" id="KW-0430">Lectin</keyword>
<protein>
    <recommendedName>
        <fullName evidence="2">Galectin</fullName>
    </recommendedName>
</protein>
<feature type="signal peptide" evidence="3">
    <location>
        <begin position="1"/>
        <end position="26"/>
    </location>
</feature>
<dbReference type="Gene3D" id="2.60.120.200">
    <property type="match status" value="1"/>
</dbReference>
<organism evidence="5 6">
    <name type="scientific">Biomphalaria glabrata</name>
    <name type="common">Bloodfluke planorb</name>
    <name type="synonym">Freshwater snail</name>
    <dbReference type="NCBI Taxonomy" id="6526"/>
    <lineage>
        <taxon>Eukaryota</taxon>
        <taxon>Metazoa</taxon>
        <taxon>Spiralia</taxon>
        <taxon>Lophotrochozoa</taxon>
        <taxon>Mollusca</taxon>
        <taxon>Gastropoda</taxon>
        <taxon>Heterobranchia</taxon>
        <taxon>Euthyneura</taxon>
        <taxon>Panpulmonata</taxon>
        <taxon>Hygrophila</taxon>
        <taxon>Lymnaeoidea</taxon>
        <taxon>Planorbidae</taxon>
        <taxon>Biomphalaria</taxon>
    </lineage>
</organism>
<gene>
    <name evidence="6" type="primary">LOC106058025</name>
</gene>
<feature type="chain" id="PRO_5040924515" description="Galectin" evidence="3">
    <location>
        <begin position="27"/>
        <end position="252"/>
    </location>
</feature>
<dbReference type="GeneID" id="106058025"/>
<evidence type="ECO:0000256" key="1">
    <source>
        <dbReference type="ARBA" id="ARBA00022734"/>
    </source>
</evidence>
<accession>A0A9U8E342</accession>
<dbReference type="Proteomes" id="UP001165740">
    <property type="component" value="Chromosome 13"/>
</dbReference>
<evidence type="ECO:0000259" key="4">
    <source>
        <dbReference type="PROSITE" id="PS51304"/>
    </source>
</evidence>